<feature type="compositionally biased region" description="Basic and acidic residues" evidence="2">
    <location>
        <begin position="183"/>
        <end position="193"/>
    </location>
</feature>
<evidence type="ECO:0000256" key="2">
    <source>
        <dbReference type="SAM" id="MobiDB-lite"/>
    </source>
</evidence>
<dbReference type="InterPro" id="IPR031160">
    <property type="entry name" value="F_BAR_dom"/>
</dbReference>
<name>A0AAN7T809_9EURO</name>
<dbReference type="Proteomes" id="UP001309876">
    <property type="component" value="Unassembled WGS sequence"/>
</dbReference>
<evidence type="ECO:0000259" key="3">
    <source>
        <dbReference type="PROSITE" id="PS50186"/>
    </source>
</evidence>
<dbReference type="InterPro" id="IPR000198">
    <property type="entry name" value="RhoGAP_dom"/>
</dbReference>
<dbReference type="FunFam" id="1.10.555.10:FF:000044">
    <property type="entry name" value="Rho-gtpase-activating protein 8"/>
    <property type="match status" value="1"/>
</dbReference>
<evidence type="ECO:0000256" key="1">
    <source>
        <dbReference type="PROSITE-ProRule" id="PRU01077"/>
    </source>
</evidence>
<organism evidence="6 7">
    <name type="scientific">Lithohypha guttulata</name>
    <dbReference type="NCBI Taxonomy" id="1690604"/>
    <lineage>
        <taxon>Eukaryota</taxon>
        <taxon>Fungi</taxon>
        <taxon>Dikarya</taxon>
        <taxon>Ascomycota</taxon>
        <taxon>Pezizomycotina</taxon>
        <taxon>Eurotiomycetes</taxon>
        <taxon>Chaetothyriomycetidae</taxon>
        <taxon>Chaetothyriales</taxon>
        <taxon>Trichomeriaceae</taxon>
        <taxon>Lithohypha</taxon>
    </lineage>
</organism>
<dbReference type="InterPro" id="IPR001060">
    <property type="entry name" value="FCH_dom"/>
</dbReference>
<dbReference type="GO" id="GO:0005886">
    <property type="term" value="C:plasma membrane"/>
    <property type="evidence" value="ECO:0007669"/>
    <property type="project" value="TreeGrafter"/>
</dbReference>
<evidence type="ECO:0000313" key="7">
    <source>
        <dbReference type="Proteomes" id="UP001309876"/>
    </source>
</evidence>
<dbReference type="PANTHER" id="PTHR23065">
    <property type="entry name" value="PROLINE-SERINE-THREONINE PHOSPHATASE INTERACTING PROTEIN 1"/>
    <property type="match status" value="1"/>
</dbReference>
<dbReference type="Pfam" id="PF00610">
    <property type="entry name" value="DEP"/>
    <property type="match status" value="1"/>
</dbReference>
<dbReference type="GO" id="GO:0007010">
    <property type="term" value="P:cytoskeleton organization"/>
    <property type="evidence" value="ECO:0007669"/>
    <property type="project" value="TreeGrafter"/>
</dbReference>
<dbReference type="GO" id="GO:0005737">
    <property type="term" value="C:cytoplasm"/>
    <property type="evidence" value="ECO:0007669"/>
    <property type="project" value="TreeGrafter"/>
</dbReference>
<dbReference type="PANTHER" id="PTHR23065:SF17">
    <property type="entry name" value="RHO-GTPASE-ACTIVATING PROTEIN RGD2"/>
    <property type="match status" value="1"/>
</dbReference>
<dbReference type="SMART" id="SM00324">
    <property type="entry name" value="RhoGAP"/>
    <property type="match status" value="1"/>
</dbReference>
<feature type="region of interest" description="Disordered" evidence="2">
    <location>
        <begin position="173"/>
        <end position="203"/>
    </location>
</feature>
<dbReference type="SUPFAM" id="SSF48350">
    <property type="entry name" value="GTPase activation domain, GAP"/>
    <property type="match status" value="1"/>
</dbReference>
<reference evidence="6 7" key="1">
    <citation type="submission" date="2023-08" db="EMBL/GenBank/DDBJ databases">
        <title>Black Yeasts Isolated from many extreme environments.</title>
        <authorList>
            <person name="Coleine C."/>
            <person name="Stajich J.E."/>
            <person name="Selbmann L."/>
        </authorList>
    </citation>
    <scope>NUCLEOTIDE SEQUENCE [LARGE SCALE GENOMIC DNA]</scope>
    <source>
        <strain evidence="6 7">CCFEE 5910</strain>
    </source>
</reference>
<dbReference type="SMART" id="SM00055">
    <property type="entry name" value="FCH"/>
    <property type="match status" value="1"/>
</dbReference>
<feature type="compositionally biased region" description="Low complexity" evidence="2">
    <location>
        <begin position="921"/>
        <end position="930"/>
    </location>
</feature>
<dbReference type="InterPro" id="IPR000591">
    <property type="entry name" value="DEP_dom"/>
</dbReference>
<feature type="compositionally biased region" description="Basic and acidic residues" evidence="2">
    <location>
        <begin position="367"/>
        <end position="377"/>
    </location>
</feature>
<feature type="region of interest" description="Disordered" evidence="2">
    <location>
        <begin position="701"/>
        <end position="964"/>
    </location>
</feature>
<proteinExistence type="predicted"/>
<keyword evidence="7" id="KW-1185">Reference proteome</keyword>
<accession>A0AAN7T809</accession>
<gene>
    <name evidence="6" type="primary">rga8</name>
    <name evidence="6" type="ORF">LTR05_000811</name>
</gene>
<dbReference type="CDD" id="cd04399">
    <property type="entry name" value="RhoGAP_fRGD2"/>
    <property type="match status" value="1"/>
</dbReference>
<dbReference type="InterPro" id="IPR027267">
    <property type="entry name" value="AH/BAR_dom_sf"/>
</dbReference>
<dbReference type="FunFam" id="1.20.1270.60:FF:000050">
    <property type="entry name" value="RhoGAP and Fes/CIP4 domain protein"/>
    <property type="match status" value="1"/>
</dbReference>
<dbReference type="SUPFAM" id="SSF103657">
    <property type="entry name" value="BAR/IMD domain-like"/>
    <property type="match status" value="2"/>
</dbReference>
<evidence type="ECO:0000259" key="4">
    <source>
        <dbReference type="PROSITE" id="PS50238"/>
    </source>
</evidence>
<comment type="caution">
    <text evidence="6">The sequence shown here is derived from an EMBL/GenBank/DDBJ whole genome shotgun (WGS) entry which is preliminary data.</text>
</comment>
<dbReference type="PROSITE" id="PS50186">
    <property type="entry name" value="DEP"/>
    <property type="match status" value="1"/>
</dbReference>
<feature type="compositionally biased region" description="Polar residues" evidence="2">
    <location>
        <begin position="899"/>
        <end position="908"/>
    </location>
</feature>
<feature type="domain" description="F-BAR" evidence="5">
    <location>
        <begin position="17"/>
        <end position="455"/>
    </location>
</feature>
<feature type="compositionally biased region" description="Basic and acidic residues" evidence="2">
    <location>
        <begin position="724"/>
        <end position="744"/>
    </location>
</feature>
<feature type="region of interest" description="Disordered" evidence="2">
    <location>
        <begin position="356"/>
        <end position="377"/>
    </location>
</feature>
<dbReference type="AlphaFoldDB" id="A0AAN7T809"/>
<feature type="compositionally biased region" description="Polar residues" evidence="2">
    <location>
        <begin position="795"/>
        <end position="805"/>
    </location>
</feature>
<protein>
    <submittedName>
        <fullName evidence="6">Rho-GTPase-activating protein 8</fullName>
    </submittedName>
</protein>
<dbReference type="EMBL" id="JAVRRJ010000001">
    <property type="protein sequence ID" value="KAK5090636.1"/>
    <property type="molecule type" value="Genomic_DNA"/>
</dbReference>
<dbReference type="Gene3D" id="1.10.555.10">
    <property type="entry name" value="Rho GTPase activation protein"/>
    <property type="match status" value="1"/>
</dbReference>
<dbReference type="PROSITE" id="PS51741">
    <property type="entry name" value="F_BAR"/>
    <property type="match status" value="1"/>
</dbReference>
<sequence>MATAEKPAVQPPAKKGPGFVDSFWSSDYAGGLGVLFTKLQQGVIENQQVLTIASMRVEAEEMYAERLGDIAPTIDRMNGGFGRDDGASVRKAYEGVRGEMVEATKNHQKIASNIRELVVNPFSRWCDAHAQRIQNSQDDLQGKIKAHDRQAEAVKKLRAAYFNKCRLVEDQEEENKFAFQDPQTEKGKEKAADSPRPSISPPPTIIVNEATSELPVEIGDVTYPPEELKKLLARMLEIIPLGPTKVPILGVYENTSSGSEITKYIQQHMGASNIEYAEKIGQDLVDRGFLRLIGNVGQEFSNSTKRKYQWRPRAFEVSGVPDRKKGLGRASTVSSLDGNTADSPVAGITETLNAWNPLNNPYPNETPPERLRREARESDERYKAGIVKLDLLRCELEETMMTHLKFLERCETDRLKAIRSVILDFSGAISNSIPSFQSQVDHMMLYQETINPLGDLRYLLENYKTGPFIPKVTPYENYYGSVDDQVFGVDLEARARADKKRVPVIVTAILTYLDNRYPDLDGDEARRSIWLVDVPLAATHHLRNAINQGGAVSKELLERYEIPIVASVLKLYLLELPDSLVSSQVYDIIKTIYDTTSDATPNPISSESVDSAPRIKVLQSTLGQLRLNNIATLDAMTTHFTRLIDLTSADDDYSIALAQTLAPCVLRPRIVNALTMEERHPYRLVRDLFDHKEAIFGELKRQASSATAGPRSEVRQRAVSAADEGSRRAAMEARARAINEERQRAKSPGPGSRHRRDKSTDGSISTGRFPVVASPRPDGGRIFSNKRTSLEVPGSASSSPVQTRHQPNDSGSSNGNGSTTLTPPRTESTSFNALTTASPPDTITNSSNGTHESQPRSQARPISIYDDPVEAIADGAMPGAFGSEPHILPPQDDDAPAQTIENRSSTGSLKRVTGTTGSGRRGPPSGRYGSLKSRSNLNLTGAQDESQGPPGVQLQDRAMDDDFS</sequence>
<keyword evidence="1" id="KW-0175">Coiled coil</keyword>
<feature type="compositionally biased region" description="Low complexity" evidence="2">
    <location>
        <begin position="808"/>
        <end position="818"/>
    </location>
</feature>
<dbReference type="Gene3D" id="1.20.1270.60">
    <property type="entry name" value="Arfaptin homology (AH) domain/BAR domain"/>
    <property type="match status" value="2"/>
</dbReference>
<dbReference type="GO" id="GO:0000935">
    <property type="term" value="C:division septum"/>
    <property type="evidence" value="ECO:0007669"/>
    <property type="project" value="TreeGrafter"/>
</dbReference>
<dbReference type="SUPFAM" id="SSF46785">
    <property type="entry name" value="Winged helix' DNA-binding domain"/>
    <property type="match status" value="1"/>
</dbReference>
<dbReference type="InterPro" id="IPR036390">
    <property type="entry name" value="WH_DNA-bd_sf"/>
</dbReference>
<dbReference type="GO" id="GO:0007264">
    <property type="term" value="P:small GTPase-mediated signal transduction"/>
    <property type="evidence" value="ECO:0007669"/>
    <property type="project" value="TreeGrafter"/>
</dbReference>
<feature type="compositionally biased region" description="Polar residues" evidence="2">
    <location>
        <begin position="932"/>
        <end position="946"/>
    </location>
</feature>
<dbReference type="PROSITE" id="PS50238">
    <property type="entry name" value="RHOGAP"/>
    <property type="match status" value="1"/>
</dbReference>
<dbReference type="GO" id="GO:0005096">
    <property type="term" value="F:GTPase activator activity"/>
    <property type="evidence" value="ECO:0007669"/>
    <property type="project" value="TreeGrafter"/>
</dbReference>
<feature type="domain" description="DEP" evidence="3">
    <location>
        <begin position="251"/>
        <end position="320"/>
    </location>
</feature>
<feature type="domain" description="Rho-GAP" evidence="4">
    <location>
        <begin position="489"/>
        <end position="696"/>
    </location>
</feature>
<feature type="compositionally biased region" description="Polar residues" evidence="2">
    <location>
        <begin position="819"/>
        <end position="857"/>
    </location>
</feature>
<evidence type="ECO:0000259" key="5">
    <source>
        <dbReference type="PROSITE" id="PS51741"/>
    </source>
</evidence>
<dbReference type="Pfam" id="PF00620">
    <property type="entry name" value="RhoGAP"/>
    <property type="match status" value="1"/>
</dbReference>
<evidence type="ECO:0000313" key="6">
    <source>
        <dbReference type="EMBL" id="KAK5090636.1"/>
    </source>
</evidence>
<dbReference type="InterPro" id="IPR008936">
    <property type="entry name" value="Rho_GTPase_activation_prot"/>
</dbReference>
<dbReference type="Pfam" id="PF00611">
    <property type="entry name" value="FCH"/>
    <property type="match status" value="1"/>
</dbReference>